<dbReference type="AlphaFoldDB" id="A0A3T0N6T8"/>
<evidence type="ECO:0000313" key="2">
    <source>
        <dbReference type="Proteomes" id="UP000283063"/>
    </source>
</evidence>
<proteinExistence type="predicted"/>
<keyword evidence="2" id="KW-1185">Reference proteome</keyword>
<sequence>MHETLQVASAFAQTLWVTRAAQNRAGFDRWQSKRLAAWLRNDLSKVDYYAGVKPVLSALPIVDKHSLMAEFEAFNLGRITARTGWDAFRTTGDIDGISIGASTGTSGNRSLYAITPAERFRWLGTILAKTIPGFLFRPERVAILLPQASVLYEAANGTGRIVLRFFDLRDGPESWLTTLEAFDPTTIVAPPRVLRFLAEHSDRLSPRRLFAGGETLDPMDRIIIENRYDLTLGQIYMASEGLLGVSCKCGNLHLAEDANYFEFEPLGDGLVSPLITGFQRRFQIMARYRMNDLLRLSSKVCACGSPLRIVDEIVGRMDDAFVFRRPAGLDVLITPDVLRNAVLDVSRDITDFRIQRTGRDAILLTLHPGLAPSLAQQAKQALSQQFSCRGLSPNIDIRQDPMDYETGPKLRRIENRFQEDI</sequence>
<accession>A0A3T0N6T8</accession>
<dbReference type="Gene3D" id="3.40.50.12780">
    <property type="entry name" value="N-terminal domain of ligase-like"/>
    <property type="match status" value="1"/>
</dbReference>
<evidence type="ECO:0000313" key="1">
    <source>
        <dbReference type="EMBL" id="AZV79750.1"/>
    </source>
</evidence>
<gene>
    <name evidence="1" type="ORF">EBB79_18935</name>
</gene>
<dbReference type="EMBL" id="CP033219">
    <property type="protein sequence ID" value="AZV79750.1"/>
    <property type="molecule type" value="Genomic_DNA"/>
</dbReference>
<dbReference type="InterPro" id="IPR042099">
    <property type="entry name" value="ANL_N_sf"/>
</dbReference>
<dbReference type="Proteomes" id="UP000283063">
    <property type="component" value="Chromosome"/>
</dbReference>
<protein>
    <submittedName>
        <fullName evidence="1">CoF synthetase</fullName>
    </submittedName>
</protein>
<organism evidence="1 2">
    <name type="scientific">Parasedimentitalea marina</name>
    <dbReference type="NCBI Taxonomy" id="2483033"/>
    <lineage>
        <taxon>Bacteria</taxon>
        <taxon>Pseudomonadati</taxon>
        <taxon>Pseudomonadota</taxon>
        <taxon>Alphaproteobacteria</taxon>
        <taxon>Rhodobacterales</taxon>
        <taxon>Paracoccaceae</taxon>
        <taxon>Parasedimentitalea</taxon>
    </lineage>
</organism>
<dbReference type="SUPFAM" id="SSF56801">
    <property type="entry name" value="Acetyl-CoA synthetase-like"/>
    <property type="match status" value="1"/>
</dbReference>
<dbReference type="KEGG" id="sedi:EBB79_18935"/>
<reference evidence="1 2" key="1">
    <citation type="submission" date="2018-10" db="EMBL/GenBank/DDBJ databases">
        <title>Parasedimentitalea marina sp. nov., a psychrophilic bacterium isolated from deep seawater of the New Britain Trench.</title>
        <authorList>
            <person name="Cao J."/>
        </authorList>
    </citation>
    <scope>NUCLEOTIDE SEQUENCE [LARGE SCALE GENOMIC DNA]</scope>
    <source>
        <strain evidence="1 2">W43</strain>
    </source>
</reference>
<dbReference type="PANTHER" id="PTHR36932:SF1">
    <property type="entry name" value="CAPSULAR POLYSACCHARIDE BIOSYNTHESIS PROTEIN"/>
    <property type="match status" value="1"/>
</dbReference>
<dbReference type="RefSeq" id="WP_127750339.1">
    <property type="nucleotide sequence ID" value="NZ_CP033219.1"/>
</dbReference>
<dbReference type="InterPro" id="IPR053158">
    <property type="entry name" value="CapK_Type1_Caps_Biosynth"/>
</dbReference>
<dbReference type="OrthoDB" id="580775at2"/>
<dbReference type="PANTHER" id="PTHR36932">
    <property type="entry name" value="CAPSULAR POLYSACCHARIDE BIOSYNTHESIS PROTEIN"/>
    <property type="match status" value="1"/>
</dbReference>
<name>A0A3T0N6T8_9RHOB</name>